<evidence type="ECO:0000313" key="1">
    <source>
        <dbReference type="EMBL" id="QHU31685.1"/>
    </source>
</evidence>
<dbReference type="SUPFAM" id="SSF110296">
    <property type="entry name" value="Oligoxyloglucan reducing end-specific cellobiohydrolase"/>
    <property type="match status" value="1"/>
</dbReference>
<reference evidence="1" key="1">
    <citation type="journal article" date="2020" name="Nature">
        <title>Giant virus diversity and host interactions through global metagenomics.</title>
        <authorList>
            <person name="Schulz F."/>
            <person name="Roux S."/>
            <person name="Paez-Espino D."/>
            <person name="Jungbluth S."/>
            <person name="Walsh D.A."/>
            <person name="Denef V.J."/>
            <person name="McMahon K.D."/>
            <person name="Konstantinidis K.T."/>
            <person name="Eloe-Fadrosh E.A."/>
            <person name="Kyrpides N.C."/>
            <person name="Woyke T."/>
        </authorList>
    </citation>
    <scope>NUCLEOTIDE SEQUENCE</scope>
    <source>
        <strain evidence="1">GVMAG-M-3300027963-41</strain>
    </source>
</reference>
<proteinExistence type="predicted"/>
<evidence type="ECO:0008006" key="2">
    <source>
        <dbReference type="Google" id="ProtNLM"/>
    </source>
</evidence>
<dbReference type="InterPro" id="IPR011049">
    <property type="entry name" value="Serralysin-like_metalloprot_C"/>
</dbReference>
<accession>A0A6C0LNV1</accession>
<name>A0A6C0LNV1_9ZZZZ</name>
<dbReference type="EMBL" id="MN740532">
    <property type="protein sequence ID" value="QHU31685.1"/>
    <property type="molecule type" value="Genomic_DNA"/>
</dbReference>
<protein>
    <recommendedName>
        <fullName evidence="2">Peptidase S74 domain-containing protein</fullName>
    </recommendedName>
</protein>
<organism evidence="1">
    <name type="scientific">viral metagenome</name>
    <dbReference type="NCBI Taxonomy" id="1070528"/>
    <lineage>
        <taxon>unclassified sequences</taxon>
        <taxon>metagenomes</taxon>
        <taxon>organismal metagenomes</taxon>
    </lineage>
</organism>
<dbReference type="Gene3D" id="2.150.10.10">
    <property type="entry name" value="Serralysin-like metalloprotease, C-terminal"/>
    <property type="match status" value="2"/>
</dbReference>
<sequence>MSSAYGQNNRTLNLDTLFVRDIVFKDFANNPIPANQPLVSRGDGGTYFTSSFSSTIALPAINAITTSTVTGPYQFAPIGAFNTFSLNPGAGMEFYSNAENGGLIIYNIGPEQIIADGQVLSFTDLPDYTVGGRTLQYVGTGDTSLQVSDATIFFNSIYNSSLSTVAYLENQLNSSLSVLNGLITSSGLYNYNLISSYFLKPNVINISTVSTSLLVLGDNYIKDTPLRDSIYDPCIVVTGSTILSTNTDFLTFTDNFSGVTFAIDKEFLFGSSTLKYGPSTTTVTRGQQVQLGWFPTLSTQTNTQSLRAQFVPVVQQIQVLEQLVSTGSYLGGGLYSTTTNYYMKNIGRFDEICNPTKISLISPVIAATLRYDNTVNNSWIQYDTATSTIVWGTNGGSGSLQSGSNYGDYAFWNGSAWETGFSTISIGDQAGGGFVTAEGQGEAAIAIGAAAGYSTQGAYAVALGYTAGQYAQSSFGVAIGYYAGNYNQGFNAIAIGSNAGSNTQEQFAIAIGAGAGQNDQSTCTIVLNATGFELNTVQASSFYVAPIRYDSTVTTSFLQYNTVTNEVVWNTGTSTMTQSLIPDVDNAYDIGTSTLRLRHLYVGPSSLTIGTGSISADNGGNLFATNEAGDTVAIGGGGGGGGSTTDIYSTLYTSSLTASTINGIEIYTSSLTVSSINGMQFTGPLATENFCVTVGFGPNYLAYSYDGLTWTPTPTANPFIDNSNAGIFTNWNGSLWISGGYDDTTSYNTLACSSDGIHWLSGEGSAFDSYFTCAAWNGTMWIGGGLDAFSGVTLASSYDGIYWTPIDVGLFSVCLGIAWNGTMWVAVGVGVGVGNGILYSYDGFNWTSANVDYVGQCVAWNGKMWVVGTVDVNAFYETIFYSYDGINWNLANSSLQKNCYCIAWNGSVWVAGAGEGPNNPNPNTPYETIAYSTDGINWSLSESVFEFACLSVAWNGSIFVVTGDDNVNSLGYSYNGDLFFPIANSVFSPGPYGGYGVSSRRVLPYVGTSPVAAVVKNVTENFCLALCPGYNKLAYSYDGLNWNGLGAGPFSVDGNGICAAWNGTVWIVGGYDDGSSYHTMGISSDGINWTSLSGESPFQNRCNTVVWNGSIWVAGGEGVNTLAFSLDGRNWTGLGTSIFDTSCRTLAWNGSIFVAGGGDAAPGSANTLASSIDGFNWQVGGNGVFTTFCDSIAWNGSIWVGGGYGTNKLGYSYDGINWTGLGGTVFNTIGFAVAWNGSIWLAAGSHNGDSKIASSYDGITWSTAATGLPAYGALPLAWNGSVWIAGGSNSVFYSLDGTNWTEVASSVVTSPYGIASRIILPYVGSSPIPFTRMSTIAYGTGAGLIGQGLNAVAIGYYAGLSTQGVYSIAVGTGAGLTCQGSNAVAVGAAAGLTYQSTNAVAIGAGAGQDYQGPNSVAIGTAAGLTYQGSNAVAVGFSAGITYQSDYSIAMGYLAGSGYQSTNAIAIGHSAGNTSQGAYTIALGAYAGLSNQHDNTIVLNATGVDFNTIGSNSFYVSPIRSDVGASNGNLLYYDTGTGEIIYDTTKTFVINHPKDESKYLVHACLEGPEAGVYYRGTGTIAELETSVEVELPDYVDALAVDLTVQVTPIYNGSVRVLNASCVSNNKFTVYGDSGDFWWHVYGRRASVVVEPKKSSVSVLGEGPYRWIA</sequence>